<dbReference type="SMART" id="SM00260">
    <property type="entry name" value="CheW"/>
    <property type="match status" value="1"/>
</dbReference>
<organism evidence="3 4">
    <name type="scientific">Haliangium ochraceum (strain DSM 14365 / JCM 11303 / SMP-2)</name>
    <dbReference type="NCBI Taxonomy" id="502025"/>
    <lineage>
        <taxon>Bacteria</taxon>
        <taxon>Pseudomonadati</taxon>
        <taxon>Myxococcota</taxon>
        <taxon>Polyangia</taxon>
        <taxon>Haliangiales</taxon>
        <taxon>Kofleriaceae</taxon>
        <taxon>Haliangium</taxon>
    </lineage>
</organism>
<dbReference type="InterPro" id="IPR002545">
    <property type="entry name" value="CheW-lke_dom"/>
</dbReference>
<dbReference type="RefSeq" id="WP_012828357.1">
    <property type="nucleotide sequence ID" value="NC_013440.1"/>
</dbReference>
<dbReference type="Proteomes" id="UP000001880">
    <property type="component" value="Chromosome"/>
</dbReference>
<name>D0LTR3_HALO1</name>
<dbReference type="Gene3D" id="2.40.50.180">
    <property type="entry name" value="CheA-289, Domain 4"/>
    <property type="match status" value="1"/>
</dbReference>
<feature type="domain" description="CheW-like" evidence="2">
    <location>
        <begin position="33"/>
        <end position="185"/>
    </location>
</feature>
<feature type="region of interest" description="Disordered" evidence="1">
    <location>
        <begin position="1"/>
        <end position="20"/>
    </location>
</feature>
<dbReference type="KEGG" id="hoh:Hoch_3255"/>
<dbReference type="OrthoDB" id="9794382at2"/>
<dbReference type="AlphaFoldDB" id="D0LTR3"/>
<keyword evidence="4" id="KW-1185">Reference proteome</keyword>
<evidence type="ECO:0000256" key="1">
    <source>
        <dbReference type="SAM" id="MobiDB-lite"/>
    </source>
</evidence>
<sequence>MSQDHLSDEERARLATRAQQLAQPEARFGRGPTFTAAEILVAGERFAIEALLVHGVAGMSRLAPLPHAPAHVAGLIARNGDVLPAFHLHAVLELPLTALPEYSRVLLLGERGPELALVVENVVGVGEVRPDTLTPMPEAFSVRQRRLLRGLRPDGVPVLDGAALLADERLFIDIDLDRLRDRSEQGETA</sequence>
<dbReference type="PANTHER" id="PTHR22617">
    <property type="entry name" value="CHEMOTAXIS SENSOR HISTIDINE KINASE-RELATED"/>
    <property type="match status" value="1"/>
</dbReference>
<feature type="compositionally biased region" description="Basic and acidic residues" evidence="1">
    <location>
        <begin position="1"/>
        <end position="13"/>
    </location>
</feature>
<dbReference type="HOGENOM" id="CLU_048995_4_0_7"/>
<evidence type="ECO:0000259" key="2">
    <source>
        <dbReference type="PROSITE" id="PS50851"/>
    </source>
</evidence>
<dbReference type="eggNOG" id="COG0835">
    <property type="taxonomic scope" value="Bacteria"/>
</dbReference>
<gene>
    <name evidence="3" type="ordered locus">Hoch_3255</name>
</gene>
<dbReference type="Pfam" id="PF01584">
    <property type="entry name" value="CheW"/>
    <property type="match status" value="1"/>
</dbReference>
<dbReference type="SUPFAM" id="SSF50341">
    <property type="entry name" value="CheW-like"/>
    <property type="match status" value="1"/>
</dbReference>
<accession>D0LTR3</accession>
<reference evidence="3 4" key="1">
    <citation type="journal article" date="2010" name="Stand. Genomic Sci.">
        <title>Complete genome sequence of Haliangium ochraceum type strain (SMP-2).</title>
        <authorList>
            <consortium name="US DOE Joint Genome Institute (JGI-PGF)"/>
            <person name="Ivanova N."/>
            <person name="Daum C."/>
            <person name="Lang E."/>
            <person name="Abt B."/>
            <person name="Kopitz M."/>
            <person name="Saunders E."/>
            <person name="Lapidus A."/>
            <person name="Lucas S."/>
            <person name="Glavina Del Rio T."/>
            <person name="Nolan M."/>
            <person name="Tice H."/>
            <person name="Copeland A."/>
            <person name="Cheng J.F."/>
            <person name="Chen F."/>
            <person name="Bruce D."/>
            <person name="Goodwin L."/>
            <person name="Pitluck S."/>
            <person name="Mavromatis K."/>
            <person name="Pati A."/>
            <person name="Mikhailova N."/>
            <person name="Chen A."/>
            <person name="Palaniappan K."/>
            <person name="Land M."/>
            <person name="Hauser L."/>
            <person name="Chang Y.J."/>
            <person name="Jeffries C.D."/>
            <person name="Detter J.C."/>
            <person name="Brettin T."/>
            <person name="Rohde M."/>
            <person name="Goker M."/>
            <person name="Bristow J."/>
            <person name="Markowitz V."/>
            <person name="Eisen J.A."/>
            <person name="Hugenholtz P."/>
            <person name="Kyrpides N.C."/>
            <person name="Klenk H.P."/>
        </authorList>
    </citation>
    <scope>NUCLEOTIDE SEQUENCE [LARGE SCALE GENOMIC DNA]</scope>
    <source>
        <strain evidence="4">DSM 14365 / CIP 107738 / JCM 11303 / AJ 13395 / SMP-2</strain>
    </source>
</reference>
<protein>
    <submittedName>
        <fullName evidence="3">CheW protein</fullName>
    </submittedName>
</protein>
<dbReference type="PROSITE" id="PS50851">
    <property type="entry name" value="CHEW"/>
    <property type="match status" value="1"/>
</dbReference>
<dbReference type="GO" id="GO:0006935">
    <property type="term" value="P:chemotaxis"/>
    <property type="evidence" value="ECO:0007669"/>
    <property type="project" value="InterPro"/>
</dbReference>
<dbReference type="STRING" id="502025.Hoch_3255"/>
<evidence type="ECO:0000313" key="4">
    <source>
        <dbReference type="Proteomes" id="UP000001880"/>
    </source>
</evidence>
<evidence type="ECO:0000313" key="3">
    <source>
        <dbReference type="EMBL" id="ACY15757.1"/>
    </source>
</evidence>
<dbReference type="GO" id="GO:0005829">
    <property type="term" value="C:cytosol"/>
    <property type="evidence" value="ECO:0007669"/>
    <property type="project" value="TreeGrafter"/>
</dbReference>
<proteinExistence type="predicted"/>
<dbReference type="GO" id="GO:0007165">
    <property type="term" value="P:signal transduction"/>
    <property type="evidence" value="ECO:0007669"/>
    <property type="project" value="InterPro"/>
</dbReference>
<dbReference type="PANTHER" id="PTHR22617:SF23">
    <property type="entry name" value="CHEMOTAXIS PROTEIN CHEW"/>
    <property type="match status" value="1"/>
</dbReference>
<dbReference type="InterPro" id="IPR036061">
    <property type="entry name" value="CheW-like_dom_sf"/>
</dbReference>
<dbReference type="Gene3D" id="2.30.30.40">
    <property type="entry name" value="SH3 Domains"/>
    <property type="match status" value="1"/>
</dbReference>
<dbReference type="InterPro" id="IPR039315">
    <property type="entry name" value="CheW"/>
</dbReference>
<dbReference type="EMBL" id="CP001804">
    <property type="protein sequence ID" value="ACY15757.1"/>
    <property type="molecule type" value="Genomic_DNA"/>
</dbReference>